<sequence length="147" mass="16186">MIDSKSHPWVDQVLKLELNPGESCGAWYSHLLEKPASTGEYVRGGHFEIKSLIRGNIVLGREDVCDSCLILAKTTITLRLSLYTQGLSDFKDLMVCFDLVNLSEGVVNTTVSWYCGGGSNLLFRQAITISELDHLSLGPSMNTSAQF</sequence>
<evidence type="ECO:0000313" key="1">
    <source>
        <dbReference type="EMBL" id="RMJ13678.1"/>
    </source>
</evidence>
<dbReference type="AlphaFoldDB" id="A0A3M2S7Y8"/>
<accession>A0A3M2S7Y8</accession>
<protein>
    <submittedName>
        <fullName evidence="1">Uncharacterized protein</fullName>
    </submittedName>
</protein>
<name>A0A3M2S7Y8_9HYPO</name>
<organism evidence="1 2">
    <name type="scientific">Fusarium kuroshium</name>
    <dbReference type="NCBI Taxonomy" id="2010991"/>
    <lineage>
        <taxon>Eukaryota</taxon>
        <taxon>Fungi</taxon>
        <taxon>Dikarya</taxon>
        <taxon>Ascomycota</taxon>
        <taxon>Pezizomycotina</taxon>
        <taxon>Sordariomycetes</taxon>
        <taxon>Hypocreomycetidae</taxon>
        <taxon>Hypocreales</taxon>
        <taxon>Nectriaceae</taxon>
        <taxon>Fusarium</taxon>
        <taxon>Fusarium solani species complex</taxon>
    </lineage>
</organism>
<gene>
    <name evidence="1" type="ORF">CDV36_006673</name>
</gene>
<proteinExistence type="predicted"/>
<dbReference type="EMBL" id="NKUJ01000103">
    <property type="protein sequence ID" value="RMJ13678.1"/>
    <property type="molecule type" value="Genomic_DNA"/>
</dbReference>
<comment type="caution">
    <text evidence="1">The sequence shown here is derived from an EMBL/GenBank/DDBJ whole genome shotgun (WGS) entry which is preliminary data.</text>
</comment>
<dbReference type="Proteomes" id="UP000277212">
    <property type="component" value="Unassembled WGS sequence"/>
</dbReference>
<keyword evidence="2" id="KW-1185">Reference proteome</keyword>
<evidence type="ECO:0000313" key="2">
    <source>
        <dbReference type="Proteomes" id="UP000277212"/>
    </source>
</evidence>
<reference evidence="1 2" key="1">
    <citation type="submission" date="2017-06" db="EMBL/GenBank/DDBJ databases">
        <title>Comparative genomic analysis of Ambrosia Fusariam Clade fungi.</title>
        <authorList>
            <person name="Stajich J.E."/>
            <person name="Carrillo J."/>
            <person name="Kijimoto T."/>
            <person name="Eskalen A."/>
            <person name="O'Donnell K."/>
            <person name="Kasson M."/>
        </authorList>
    </citation>
    <scope>NUCLEOTIDE SEQUENCE [LARGE SCALE GENOMIC DNA]</scope>
    <source>
        <strain evidence="1">UCR3666</strain>
    </source>
</reference>